<dbReference type="OrthoDB" id="9776955at2"/>
<reference evidence="2 3" key="1">
    <citation type="submission" date="2017-02" db="EMBL/GenBank/DDBJ databases">
        <authorList>
            <person name="Peterson S.W."/>
        </authorList>
    </citation>
    <scope>NUCLEOTIDE SEQUENCE [LARGE SCALE GENOMIC DNA]</scope>
    <source>
        <strain evidence="2 3">DSM 18034</strain>
    </source>
</reference>
<dbReference type="STRING" id="1121442.SAMN02745702_01829"/>
<dbReference type="Pfam" id="PF04392">
    <property type="entry name" value="ABC_sub_bind"/>
    <property type="match status" value="1"/>
</dbReference>
<dbReference type="RefSeq" id="WP_078685110.1">
    <property type="nucleotide sequence ID" value="NZ_FUYA01000005.1"/>
</dbReference>
<dbReference type="AlphaFoldDB" id="A0A1T4W7K9"/>
<dbReference type="PANTHER" id="PTHR35271">
    <property type="entry name" value="ABC TRANSPORTER, SUBSTRATE-BINDING LIPOPROTEIN-RELATED"/>
    <property type="match status" value="1"/>
</dbReference>
<dbReference type="InterPro" id="IPR028082">
    <property type="entry name" value="Peripla_BP_I"/>
</dbReference>
<evidence type="ECO:0000313" key="3">
    <source>
        <dbReference type="Proteomes" id="UP000189733"/>
    </source>
</evidence>
<dbReference type="Gene3D" id="3.40.50.2300">
    <property type="match status" value="2"/>
</dbReference>
<dbReference type="InterPro" id="IPR007487">
    <property type="entry name" value="ABC_transpt-TYRBP-like"/>
</dbReference>
<dbReference type="EMBL" id="FUYA01000005">
    <property type="protein sequence ID" value="SKA73263.1"/>
    <property type="molecule type" value="Genomic_DNA"/>
</dbReference>
<keyword evidence="1" id="KW-0732">Signal</keyword>
<dbReference type="PANTHER" id="PTHR35271:SF1">
    <property type="entry name" value="ABC TRANSPORTER, SUBSTRATE-BINDING LIPOPROTEIN"/>
    <property type="match status" value="1"/>
</dbReference>
<name>A0A1T4W7K9_9BACT</name>
<dbReference type="Proteomes" id="UP000189733">
    <property type="component" value="Unassembled WGS sequence"/>
</dbReference>
<gene>
    <name evidence="2" type="ORF">SAMN02745702_01829</name>
</gene>
<protein>
    <submittedName>
        <fullName evidence="2">Putative ABC transport system substrate-binding protein</fullName>
    </submittedName>
</protein>
<dbReference type="CDD" id="cd06325">
    <property type="entry name" value="PBP1_ABC_unchar_transporter"/>
    <property type="match status" value="1"/>
</dbReference>
<evidence type="ECO:0000313" key="2">
    <source>
        <dbReference type="EMBL" id="SKA73263.1"/>
    </source>
</evidence>
<organism evidence="2 3">
    <name type="scientific">Desulfobaculum bizertense DSM 18034</name>
    <dbReference type="NCBI Taxonomy" id="1121442"/>
    <lineage>
        <taxon>Bacteria</taxon>
        <taxon>Pseudomonadati</taxon>
        <taxon>Thermodesulfobacteriota</taxon>
        <taxon>Desulfovibrionia</taxon>
        <taxon>Desulfovibrionales</taxon>
        <taxon>Desulfovibrionaceae</taxon>
        <taxon>Desulfobaculum</taxon>
    </lineage>
</organism>
<feature type="signal peptide" evidence="1">
    <location>
        <begin position="1"/>
        <end position="21"/>
    </location>
</feature>
<sequence>MKRLTLCLLAALLLAAMPLSAAQAKTFHVSVSQFVEHPALDAVLAGFQKALKDSGVEVEYSVHNAQAKISTANQIAQAIAGEKPDLVLAIATPSAQTCAQVMKKVPHMATTPLIFGAITDPQGAGLVKNIEKPGGYITGVSDKSPVGRHVDMIREFQPELKTLGVVYNAGETNSKTLVDMLRAACKERGLGLEEATVATSGDIYMAAKTLAGRVDAIYAPTDNTIISAIESLVRVCRQNRMPLYAADVSSVERGAVAALGFDYFQHGVQAGQMAKRILADGVLPADLPVEFQKELSLQINLSSAKAMGLDVPEAMLKKADKVLK</sequence>
<feature type="chain" id="PRO_5012323568" evidence="1">
    <location>
        <begin position="22"/>
        <end position="324"/>
    </location>
</feature>
<accession>A0A1T4W7K9</accession>
<keyword evidence="3" id="KW-1185">Reference proteome</keyword>
<evidence type="ECO:0000256" key="1">
    <source>
        <dbReference type="SAM" id="SignalP"/>
    </source>
</evidence>
<dbReference type="SUPFAM" id="SSF53822">
    <property type="entry name" value="Periplasmic binding protein-like I"/>
    <property type="match status" value="1"/>
</dbReference>
<proteinExistence type="predicted"/>